<dbReference type="Proteomes" id="UP001287282">
    <property type="component" value="Unassembled WGS sequence"/>
</dbReference>
<evidence type="ECO:0000313" key="2">
    <source>
        <dbReference type="EMBL" id="MDV2687399.1"/>
    </source>
</evidence>
<accession>A0ABU3XHQ0</accession>
<sequence>SGKVTLPWALYHGERAGIKLHVSYTPHTEMLLQVVETTGLVHDGPISEKLADARFIMVKDRAYLKIKRIDQFVSDQQKFVIRMK</sequence>
<dbReference type="InterPro" id="IPR002559">
    <property type="entry name" value="Transposase_11"/>
</dbReference>
<evidence type="ECO:0000259" key="1">
    <source>
        <dbReference type="Pfam" id="PF01609"/>
    </source>
</evidence>
<comment type="caution">
    <text evidence="2">The sequence shown here is derived from an EMBL/GenBank/DDBJ whole genome shotgun (WGS) entry which is preliminary data.</text>
</comment>
<keyword evidence="3" id="KW-1185">Reference proteome</keyword>
<feature type="non-terminal residue" evidence="2">
    <location>
        <position position="1"/>
    </location>
</feature>
<feature type="non-terminal residue" evidence="2">
    <location>
        <position position="84"/>
    </location>
</feature>
<name>A0ABU3XHQ0_9BACI</name>
<feature type="domain" description="Transposase IS4-like" evidence="1">
    <location>
        <begin position="15"/>
        <end position="83"/>
    </location>
</feature>
<dbReference type="RefSeq" id="WP_317124329.1">
    <property type="nucleotide sequence ID" value="NZ_JAWJBA010000688.1"/>
</dbReference>
<dbReference type="EMBL" id="JAWJBA010000688">
    <property type="protein sequence ID" value="MDV2687399.1"/>
    <property type="molecule type" value="Genomic_DNA"/>
</dbReference>
<proteinExistence type="predicted"/>
<gene>
    <name evidence="2" type="ORF">RYX56_23925</name>
</gene>
<reference evidence="2 3" key="1">
    <citation type="submission" date="2023-10" db="EMBL/GenBank/DDBJ databases">
        <title>Screening of Alkalihalobacillus lindianensis BZ-TG-R113 and Its Alleviation of Salt Stress on Rapeseed Growth.</title>
        <authorList>
            <person name="Zhao B."/>
            <person name="Guo T."/>
        </authorList>
    </citation>
    <scope>NUCLEOTIDE SEQUENCE [LARGE SCALE GENOMIC DNA]</scope>
    <source>
        <strain evidence="2 3">BZ-TG-R113</strain>
    </source>
</reference>
<protein>
    <submittedName>
        <fullName evidence="2">Transposase</fullName>
    </submittedName>
</protein>
<organism evidence="2 3">
    <name type="scientific">Alkalihalophilus lindianensis</name>
    <dbReference type="NCBI Taxonomy" id="1630542"/>
    <lineage>
        <taxon>Bacteria</taxon>
        <taxon>Bacillati</taxon>
        <taxon>Bacillota</taxon>
        <taxon>Bacilli</taxon>
        <taxon>Bacillales</taxon>
        <taxon>Bacillaceae</taxon>
        <taxon>Alkalihalophilus</taxon>
    </lineage>
</organism>
<dbReference type="Pfam" id="PF01609">
    <property type="entry name" value="DDE_Tnp_1"/>
    <property type="match status" value="1"/>
</dbReference>
<evidence type="ECO:0000313" key="3">
    <source>
        <dbReference type="Proteomes" id="UP001287282"/>
    </source>
</evidence>